<dbReference type="Gene3D" id="2.180.10.10">
    <property type="entry name" value="RHS repeat-associated core"/>
    <property type="match status" value="1"/>
</dbReference>
<evidence type="ECO:0000313" key="2">
    <source>
        <dbReference type="EMBL" id="NHN28088.1"/>
    </source>
</evidence>
<keyword evidence="3" id="KW-1185">Reference proteome</keyword>
<gene>
    <name evidence="2" type="ORF">FIA58_020615</name>
</gene>
<dbReference type="NCBIfam" id="TIGR03696">
    <property type="entry name" value="Rhs_assc_core"/>
    <property type="match status" value="1"/>
</dbReference>
<evidence type="ECO:0000256" key="1">
    <source>
        <dbReference type="SAM" id="MobiDB-lite"/>
    </source>
</evidence>
<sequence>MSGGFQYKNNKLQFFPHAEGYVNVTDSQGVNNYNYVFNYTDHLGNIRVSYGFDPDTQSLKILEENHYYAFGLKHTNYNSDINLYTKKSSGDIALRRPLPSTPVDPSYKYKYQGQERQTELGLNWDSFKYRNYDPAIGRFMSIDPLTEDYPLWAPYVFSGNRVVDARELEGLEPHVLFDDLSSSVANFGEQYAGYSILKEREIGANFYKVEVSQGVYRYAYTTPVIGMKDGLKIENSNDIPDYAIPGFVAMAHTHGNAYQSIFMFDRETNMPIKQFGKINQVVFNFDKLYEIIDGDNNPSGNDGVKTEEYAKSYENFMYSYTFTPSGLVIKSKVVNGRSVDETHIDLSRTSVSDTNSPLRVNNNSPNPKKKPDVLPVDHEKKVTEQKKQ</sequence>
<organism evidence="2 3">
    <name type="scientific">Flavobacterium jejuense</name>
    <dbReference type="NCBI Taxonomy" id="1544455"/>
    <lineage>
        <taxon>Bacteria</taxon>
        <taxon>Pseudomonadati</taxon>
        <taxon>Bacteroidota</taxon>
        <taxon>Flavobacteriia</taxon>
        <taxon>Flavobacteriales</taxon>
        <taxon>Flavobacteriaceae</taxon>
        <taxon>Flavobacterium</taxon>
    </lineage>
</organism>
<feature type="compositionally biased region" description="Basic and acidic residues" evidence="1">
    <location>
        <begin position="369"/>
        <end position="388"/>
    </location>
</feature>
<dbReference type="RefSeq" id="WP_140964591.1">
    <property type="nucleotide sequence ID" value="NZ_VEVQ02000023.1"/>
</dbReference>
<dbReference type="EMBL" id="VEVQ02000023">
    <property type="protein sequence ID" value="NHN28088.1"/>
    <property type="molecule type" value="Genomic_DNA"/>
</dbReference>
<evidence type="ECO:0000313" key="3">
    <source>
        <dbReference type="Proteomes" id="UP000817854"/>
    </source>
</evidence>
<dbReference type="InterPro" id="IPR022385">
    <property type="entry name" value="Rhs_assc_core"/>
</dbReference>
<reference evidence="2 3" key="2">
    <citation type="submission" date="2019-05" db="EMBL/GenBank/DDBJ databases">
        <authorList>
            <person name="Lianzixin W."/>
        </authorList>
    </citation>
    <scope>NUCLEOTIDE SEQUENCE [LARGE SCALE GENOMIC DNA]</scope>
    <source>
        <strain evidence="2 3">EC11</strain>
    </source>
</reference>
<protein>
    <submittedName>
        <fullName evidence="2">DUF4329 domain-containing protein</fullName>
    </submittedName>
</protein>
<dbReference type="Proteomes" id="UP000817854">
    <property type="component" value="Unassembled WGS sequence"/>
</dbReference>
<name>A0ABX0IWJ8_9FLAO</name>
<reference evidence="2 3" key="3">
    <citation type="submission" date="2020-02" db="EMBL/GenBank/DDBJ databases">
        <title>Flavobacterium profundi sp. nov., isolated from a deep-sea seamount.</title>
        <authorList>
            <person name="Zhang D.-C."/>
        </authorList>
    </citation>
    <scope>NUCLEOTIDE SEQUENCE [LARGE SCALE GENOMIC DNA]</scope>
    <source>
        <strain evidence="2 3">EC11</strain>
    </source>
</reference>
<reference evidence="3" key="1">
    <citation type="submission" date="2019-05" db="EMBL/GenBank/DDBJ databases">
        <title>Flavobacterium profundi sp. nov., isolated from a deep-sea seamount.</title>
        <authorList>
            <person name="Zhang D.-C."/>
        </authorList>
    </citation>
    <scope>NUCLEOTIDE SEQUENCE [LARGE SCALE GENOMIC DNA]</scope>
    <source>
        <strain evidence="3">EC11</strain>
    </source>
</reference>
<feature type="region of interest" description="Disordered" evidence="1">
    <location>
        <begin position="345"/>
        <end position="388"/>
    </location>
</feature>
<proteinExistence type="predicted"/>
<feature type="compositionally biased region" description="Polar residues" evidence="1">
    <location>
        <begin position="347"/>
        <end position="360"/>
    </location>
</feature>
<comment type="caution">
    <text evidence="2">The sequence shown here is derived from an EMBL/GenBank/DDBJ whole genome shotgun (WGS) entry which is preliminary data.</text>
</comment>
<accession>A0ABX0IWJ8</accession>